<accession>A0AAD6ANP0</accession>
<dbReference type="AlphaFoldDB" id="A0AAD6ANP0"/>
<evidence type="ECO:0000313" key="2">
    <source>
        <dbReference type="EMBL" id="KAJ4927967.1"/>
    </source>
</evidence>
<evidence type="ECO:0000313" key="3">
    <source>
        <dbReference type="Proteomes" id="UP001219934"/>
    </source>
</evidence>
<organism evidence="2 3">
    <name type="scientific">Pogonophryne albipinna</name>
    <dbReference type="NCBI Taxonomy" id="1090488"/>
    <lineage>
        <taxon>Eukaryota</taxon>
        <taxon>Metazoa</taxon>
        <taxon>Chordata</taxon>
        <taxon>Craniata</taxon>
        <taxon>Vertebrata</taxon>
        <taxon>Euteleostomi</taxon>
        <taxon>Actinopterygii</taxon>
        <taxon>Neopterygii</taxon>
        <taxon>Teleostei</taxon>
        <taxon>Neoteleostei</taxon>
        <taxon>Acanthomorphata</taxon>
        <taxon>Eupercaria</taxon>
        <taxon>Perciformes</taxon>
        <taxon>Notothenioidei</taxon>
        <taxon>Pogonophryne</taxon>
    </lineage>
</organism>
<proteinExistence type="predicted"/>
<evidence type="ECO:0000256" key="1">
    <source>
        <dbReference type="SAM" id="MobiDB-lite"/>
    </source>
</evidence>
<protein>
    <submittedName>
        <fullName evidence="2">Uncharacterized protein</fullName>
    </submittedName>
</protein>
<feature type="region of interest" description="Disordered" evidence="1">
    <location>
        <begin position="1"/>
        <end position="29"/>
    </location>
</feature>
<feature type="compositionally biased region" description="Polar residues" evidence="1">
    <location>
        <begin position="8"/>
        <end position="17"/>
    </location>
</feature>
<sequence>TQEDTELQPWNTSNPQTECEDSESPSPQEEAIHYASLGRPNWRGGPSRTPADQNQDHVIYSAVVTRPAAKQKASLLLRAL</sequence>
<dbReference type="Proteomes" id="UP001219934">
    <property type="component" value="Unassembled WGS sequence"/>
</dbReference>
<dbReference type="EMBL" id="JAPTMU010000018">
    <property type="protein sequence ID" value="KAJ4927967.1"/>
    <property type="molecule type" value="Genomic_DNA"/>
</dbReference>
<name>A0AAD6ANP0_9TELE</name>
<reference evidence="2" key="1">
    <citation type="submission" date="2022-11" db="EMBL/GenBank/DDBJ databases">
        <title>Chromosome-level genome of Pogonophryne albipinna.</title>
        <authorList>
            <person name="Jo E."/>
        </authorList>
    </citation>
    <scope>NUCLEOTIDE SEQUENCE</scope>
    <source>
        <strain evidence="2">SGF0006</strain>
        <tissue evidence="2">Muscle</tissue>
    </source>
</reference>
<comment type="caution">
    <text evidence="2">The sequence shown here is derived from an EMBL/GenBank/DDBJ whole genome shotgun (WGS) entry which is preliminary data.</text>
</comment>
<keyword evidence="3" id="KW-1185">Reference proteome</keyword>
<gene>
    <name evidence="2" type="ORF">JOQ06_015767</name>
</gene>
<feature type="non-terminal residue" evidence="2">
    <location>
        <position position="80"/>
    </location>
</feature>